<feature type="region of interest" description="Disordered" evidence="1">
    <location>
        <begin position="66"/>
        <end position="118"/>
    </location>
</feature>
<sequence>MWKGDLNSEELSHAISACPSDDVRLYTGHDDITPLPSTVCLISEPGSLTTSNAALYASTTIDHDDIPIDSYAKSPPSSGSPDPLATLHSTPSLEGSSIMLTDDSDADFSPSEFVGNDD</sequence>
<keyword evidence="3" id="KW-1185">Reference proteome</keyword>
<organism evidence="2 3">
    <name type="scientific">Sphaeroforma arctica JP610</name>
    <dbReference type="NCBI Taxonomy" id="667725"/>
    <lineage>
        <taxon>Eukaryota</taxon>
        <taxon>Ichthyosporea</taxon>
        <taxon>Ichthyophonida</taxon>
        <taxon>Sphaeroforma</taxon>
    </lineage>
</organism>
<name>A0A0L0G0J3_9EUKA</name>
<dbReference type="Proteomes" id="UP000054560">
    <property type="component" value="Unassembled WGS sequence"/>
</dbReference>
<dbReference type="GeneID" id="25905834"/>
<protein>
    <submittedName>
        <fullName evidence="2">Uncharacterized protein</fullName>
    </submittedName>
</protein>
<dbReference type="RefSeq" id="XP_014156281.1">
    <property type="nucleotide sequence ID" value="XM_014300806.1"/>
</dbReference>
<evidence type="ECO:0000313" key="2">
    <source>
        <dbReference type="EMBL" id="KNC82379.1"/>
    </source>
</evidence>
<reference evidence="2 3" key="1">
    <citation type="submission" date="2011-02" db="EMBL/GenBank/DDBJ databases">
        <title>The Genome Sequence of Sphaeroforma arctica JP610.</title>
        <authorList>
            <consortium name="The Broad Institute Genome Sequencing Platform"/>
            <person name="Russ C."/>
            <person name="Cuomo C."/>
            <person name="Young S.K."/>
            <person name="Zeng Q."/>
            <person name="Gargeya S."/>
            <person name="Alvarado L."/>
            <person name="Berlin A."/>
            <person name="Chapman S.B."/>
            <person name="Chen Z."/>
            <person name="Freedman E."/>
            <person name="Gellesch M."/>
            <person name="Goldberg J."/>
            <person name="Griggs A."/>
            <person name="Gujja S."/>
            <person name="Heilman E."/>
            <person name="Heiman D."/>
            <person name="Howarth C."/>
            <person name="Mehta T."/>
            <person name="Neiman D."/>
            <person name="Pearson M."/>
            <person name="Roberts A."/>
            <person name="Saif S."/>
            <person name="Shea T."/>
            <person name="Shenoy N."/>
            <person name="Sisk P."/>
            <person name="Stolte C."/>
            <person name="Sykes S."/>
            <person name="White J."/>
            <person name="Yandava C."/>
            <person name="Burger G."/>
            <person name="Gray M.W."/>
            <person name="Holland P.W.H."/>
            <person name="King N."/>
            <person name="Lang F.B.F."/>
            <person name="Roger A.J."/>
            <person name="Ruiz-Trillo I."/>
            <person name="Haas B."/>
            <person name="Nusbaum C."/>
            <person name="Birren B."/>
        </authorList>
    </citation>
    <scope>NUCLEOTIDE SEQUENCE [LARGE SCALE GENOMIC DNA]</scope>
    <source>
        <strain evidence="2 3">JP610</strain>
    </source>
</reference>
<accession>A0A0L0G0J3</accession>
<dbReference type="EMBL" id="KQ241932">
    <property type="protein sequence ID" value="KNC82379.1"/>
    <property type="molecule type" value="Genomic_DNA"/>
</dbReference>
<dbReference type="AlphaFoldDB" id="A0A0L0G0J3"/>
<feature type="compositionally biased region" description="Polar residues" evidence="1">
    <location>
        <begin position="87"/>
        <end position="99"/>
    </location>
</feature>
<gene>
    <name evidence="2" type="ORF">SARC_05330</name>
</gene>
<evidence type="ECO:0000256" key="1">
    <source>
        <dbReference type="SAM" id="MobiDB-lite"/>
    </source>
</evidence>
<evidence type="ECO:0000313" key="3">
    <source>
        <dbReference type="Proteomes" id="UP000054560"/>
    </source>
</evidence>
<proteinExistence type="predicted"/>